<dbReference type="OrthoDB" id="498125at2759"/>
<comment type="similarity">
    <text evidence="1 8">Belongs to the DNA repair enzymes AP/ExoA family.</text>
</comment>
<dbReference type="EMBL" id="JABANP010000101">
    <property type="protein sequence ID" value="KAF4690354.1"/>
    <property type="molecule type" value="Genomic_DNA"/>
</dbReference>
<dbReference type="InterPro" id="IPR005135">
    <property type="entry name" value="Endo/exonuclease/phosphatase"/>
</dbReference>
<feature type="site" description="Important for catalytic activity" evidence="7">
    <location>
        <position position="390"/>
    </location>
</feature>
<feature type="binding site" evidence="6">
    <location>
        <position position="159"/>
    </location>
    <ligand>
        <name>Mg(2+)</name>
        <dbReference type="ChEBI" id="CHEBI:18420"/>
        <label>1</label>
    </ligand>
</feature>
<organism evidence="11 12">
    <name type="scientific">Perkinsus olseni</name>
    <name type="common">Perkinsus atlanticus</name>
    <dbReference type="NCBI Taxonomy" id="32597"/>
    <lineage>
        <taxon>Eukaryota</taxon>
        <taxon>Sar</taxon>
        <taxon>Alveolata</taxon>
        <taxon>Perkinsozoa</taxon>
        <taxon>Perkinsea</taxon>
        <taxon>Perkinsida</taxon>
        <taxon>Perkinsidae</taxon>
        <taxon>Perkinsus</taxon>
    </lineage>
</organism>
<evidence type="ECO:0000256" key="2">
    <source>
        <dbReference type="ARBA" id="ARBA00022723"/>
    </source>
</evidence>
<dbReference type="GO" id="GO:0006284">
    <property type="term" value="P:base-excision repair"/>
    <property type="evidence" value="ECO:0007669"/>
    <property type="project" value="TreeGrafter"/>
</dbReference>
<evidence type="ECO:0000256" key="8">
    <source>
        <dbReference type="RuleBase" id="RU362131"/>
    </source>
</evidence>
<dbReference type="InterPro" id="IPR004808">
    <property type="entry name" value="AP_endonuc_1"/>
</dbReference>
<name>A0A7J6P2G4_PEROL</name>
<feature type="active site" evidence="5">
    <location>
        <position position="274"/>
    </location>
</feature>
<keyword evidence="4 6" id="KW-0460">Magnesium</keyword>
<keyword evidence="6" id="KW-0464">Manganese</keyword>
<dbReference type="PANTHER" id="PTHR22748:SF6">
    <property type="entry name" value="DNA-(APURINIC OR APYRIMIDINIC SITE) ENDONUCLEASE"/>
    <property type="match status" value="1"/>
</dbReference>
<evidence type="ECO:0000256" key="9">
    <source>
        <dbReference type="SAM" id="MobiDB-lite"/>
    </source>
</evidence>
<evidence type="ECO:0000259" key="10">
    <source>
        <dbReference type="Pfam" id="PF03372"/>
    </source>
</evidence>
<proteinExistence type="inferred from homology"/>
<sequence length="436" mass="48839">MPRLLTRVALCRACRSFENCGGGMVSASTSLPCGIRPPSYDFEAFLSCLCLLKMNPGSGRPYTSFLMPSRKRSRSEEMVASPQDKENGNGQNVEPVKTSKPKKRAKASRKSAPETKKNDLPKVVNVAYGEVNKNGEKVPMTDLERHKKGKEDFTAIAWNVGSLRSLLNHKVHELVELCKKEQPDVIGFMEIKLSNEDMCEECDNLLREAVEDILGPVEIVWNHCTAKKGYSGTAFVVRKSAGKFESKLGINGHDDPEGRTITLEFDDMVVVLCYVPNSGQDLNRLGYRTAGKDCFDAKLAKYCESFDKPTLLLGDLNVADRDVDIWNVDKPHIPKSAGTTNEERESFREHYTSKGFIDTFANMHPEATGCFSYWSVRARNKPKNRGLRLDYVMAAPGFPTDRIKDAFILEDFAPHGDHCPVGVTFKRSKKHPLKRH</sequence>
<keyword evidence="3" id="KW-0378">Hydrolase</keyword>
<dbReference type="SUPFAM" id="SSF56219">
    <property type="entry name" value="DNase I-like"/>
    <property type="match status" value="1"/>
</dbReference>
<evidence type="ECO:0000313" key="11">
    <source>
        <dbReference type="EMBL" id="KAF4690354.1"/>
    </source>
</evidence>
<dbReference type="GO" id="GO:0005634">
    <property type="term" value="C:nucleus"/>
    <property type="evidence" value="ECO:0007669"/>
    <property type="project" value="TreeGrafter"/>
</dbReference>
<evidence type="ECO:0000256" key="5">
    <source>
        <dbReference type="PIRSR" id="PIRSR604808-1"/>
    </source>
</evidence>
<feature type="site" description="Interaction with DNA substrate" evidence="7">
    <location>
        <position position="418"/>
    </location>
</feature>
<keyword evidence="8" id="KW-0227">DNA damage</keyword>
<comment type="caution">
    <text evidence="11">The sequence shown here is derived from an EMBL/GenBank/DDBJ whole genome shotgun (WGS) entry which is preliminary data.</text>
</comment>
<feature type="binding site" evidence="6">
    <location>
        <position position="418"/>
    </location>
    <ligand>
        <name>Mg(2+)</name>
        <dbReference type="ChEBI" id="CHEBI:18420"/>
        <label>1</label>
    </ligand>
</feature>
<evidence type="ECO:0000256" key="3">
    <source>
        <dbReference type="ARBA" id="ARBA00022801"/>
    </source>
</evidence>
<protein>
    <recommendedName>
        <fullName evidence="8">DNA-(apurinic or apyrimidinic site) endonuclease</fullName>
        <ecNumber evidence="8">3.1.-.-</ecNumber>
    </recommendedName>
</protein>
<reference evidence="11 12" key="1">
    <citation type="submission" date="2020-04" db="EMBL/GenBank/DDBJ databases">
        <title>Perkinsus olseni comparative genomics.</title>
        <authorList>
            <person name="Bogema D.R."/>
        </authorList>
    </citation>
    <scope>NUCLEOTIDE SEQUENCE [LARGE SCALE GENOMIC DNA]</scope>
    <source>
        <strain evidence="11">00978-12</strain>
    </source>
</reference>
<feature type="binding site" evidence="6">
    <location>
        <position position="315"/>
    </location>
    <ligand>
        <name>Mg(2+)</name>
        <dbReference type="ChEBI" id="CHEBI:18420"/>
        <label>1</label>
    </ligand>
</feature>
<dbReference type="GO" id="GO:0046872">
    <property type="term" value="F:metal ion binding"/>
    <property type="evidence" value="ECO:0007669"/>
    <property type="project" value="UniProtKB-KW"/>
</dbReference>
<evidence type="ECO:0000256" key="1">
    <source>
        <dbReference type="ARBA" id="ARBA00007092"/>
    </source>
</evidence>
<dbReference type="GO" id="GO:0008311">
    <property type="term" value="F:double-stranded DNA 3'-5' DNA exonuclease activity"/>
    <property type="evidence" value="ECO:0007669"/>
    <property type="project" value="TreeGrafter"/>
</dbReference>
<keyword evidence="8" id="KW-0234">DNA repair</keyword>
<gene>
    <name evidence="11" type="primary">APEX1_1</name>
    <name evidence="11" type="ORF">FOZ60_000324</name>
</gene>
<evidence type="ECO:0000313" key="12">
    <source>
        <dbReference type="Proteomes" id="UP000541610"/>
    </source>
</evidence>
<dbReference type="InterPro" id="IPR036691">
    <property type="entry name" value="Endo/exonu/phosph_ase_sf"/>
</dbReference>
<dbReference type="AlphaFoldDB" id="A0A7J6P2G4"/>
<accession>A0A7J6P2G4</accession>
<dbReference type="Proteomes" id="UP000541610">
    <property type="component" value="Unassembled WGS sequence"/>
</dbReference>
<feature type="active site" description="Proton donor/acceptor" evidence="5">
    <location>
        <position position="315"/>
    </location>
</feature>
<dbReference type="GO" id="GO:0008081">
    <property type="term" value="F:phosphoric diester hydrolase activity"/>
    <property type="evidence" value="ECO:0007669"/>
    <property type="project" value="TreeGrafter"/>
</dbReference>
<dbReference type="EC" id="3.1.-.-" evidence="8"/>
<dbReference type="PANTHER" id="PTHR22748">
    <property type="entry name" value="AP ENDONUCLEASE"/>
    <property type="match status" value="1"/>
</dbReference>
<dbReference type="GO" id="GO:0003906">
    <property type="term" value="F:DNA-(apurinic or apyrimidinic site) endonuclease activity"/>
    <property type="evidence" value="ECO:0007669"/>
    <property type="project" value="TreeGrafter"/>
</dbReference>
<feature type="domain" description="Endonuclease/exonuclease/phosphatase" evidence="10">
    <location>
        <begin position="157"/>
        <end position="401"/>
    </location>
</feature>
<dbReference type="NCBIfam" id="TIGR00633">
    <property type="entry name" value="xth"/>
    <property type="match status" value="1"/>
</dbReference>
<feature type="binding site" evidence="6">
    <location>
        <position position="417"/>
    </location>
    <ligand>
        <name>Mg(2+)</name>
        <dbReference type="ChEBI" id="CHEBI:18420"/>
        <label>1</label>
    </ligand>
</feature>
<keyword evidence="11" id="KW-0456">Lyase</keyword>
<dbReference type="GO" id="GO:0016829">
    <property type="term" value="F:lyase activity"/>
    <property type="evidence" value="ECO:0007669"/>
    <property type="project" value="UniProtKB-KW"/>
</dbReference>
<feature type="site" description="Transition state stabilizer" evidence="7">
    <location>
        <position position="317"/>
    </location>
</feature>
<feature type="active site" description="Proton acceptor" evidence="5">
    <location>
        <position position="418"/>
    </location>
</feature>
<evidence type="ECO:0000256" key="4">
    <source>
        <dbReference type="ARBA" id="ARBA00022842"/>
    </source>
</evidence>
<dbReference type="CDD" id="cd09087">
    <property type="entry name" value="Ape1-like_AP-endo"/>
    <property type="match status" value="1"/>
</dbReference>
<dbReference type="PROSITE" id="PS51435">
    <property type="entry name" value="AP_NUCLEASE_F1_4"/>
    <property type="match status" value="1"/>
</dbReference>
<dbReference type="Pfam" id="PF03372">
    <property type="entry name" value="Exo_endo_phos"/>
    <property type="match status" value="1"/>
</dbReference>
<dbReference type="Gene3D" id="3.60.10.10">
    <property type="entry name" value="Endonuclease/exonuclease/phosphatase"/>
    <property type="match status" value="1"/>
</dbReference>
<comment type="cofactor">
    <cofactor evidence="6 8">
        <name>Mg(2+)</name>
        <dbReference type="ChEBI" id="CHEBI:18420"/>
    </cofactor>
    <cofactor evidence="6 8">
        <name>Mn(2+)</name>
        <dbReference type="ChEBI" id="CHEBI:29035"/>
    </cofactor>
    <text evidence="6 8">Probably binds two magnesium or manganese ions per subunit.</text>
</comment>
<feature type="binding site" evidence="6">
    <location>
        <position position="190"/>
    </location>
    <ligand>
        <name>Mg(2+)</name>
        <dbReference type="ChEBI" id="CHEBI:18420"/>
        <label>1</label>
    </ligand>
</feature>
<evidence type="ECO:0000256" key="6">
    <source>
        <dbReference type="PIRSR" id="PIRSR604808-2"/>
    </source>
</evidence>
<keyword evidence="2 6" id="KW-0479">Metal-binding</keyword>
<evidence type="ECO:0000256" key="7">
    <source>
        <dbReference type="PIRSR" id="PIRSR604808-3"/>
    </source>
</evidence>
<feature type="binding site" evidence="6">
    <location>
        <position position="317"/>
    </location>
    <ligand>
        <name>Mg(2+)</name>
        <dbReference type="ChEBI" id="CHEBI:18420"/>
        <label>1</label>
    </ligand>
</feature>
<feature type="region of interest" description="Disordered" evidence="9">
    <location>
        <begin position="61"/>
        <end position="119"/>
    </location>
</feature>
<feature type="compositionally biased region" description="Basic residues" evidence="9">
    <location>
        <begin position="99"/>
        <end position="109"/>
    </location>
</feature>